<evidence type="ECO:0000313" key="1">
    <source>
        <dbReference type="EMBL" id="RDY12833.1"/>
    </source>
</evidence>
<organism evidence="1 2">
    <name type="scientific">Mucuna pruriens</name>
    <name type="common">Velvet bean</name>
    <name type="synonym">Dolichos pruriens</name>
    <dbReference type="NCBI Taxonomy" id="157652"/>
    <lineage>
        <taxon>Eukaryota</taxon>
        <taxon>Viridiplantae</taxon>
        <taxon>Streptophyta</taxon>
        <taxon>Embryophyta</taxon>
        <taxon>Tracheophyta</taxon>
        <taxon>Spermatophyta</taxon>
        <taxon>Magnoliopsida</taxon>
        <taxon>eudicotyledons</taxon>
        <taxon>Gunneridae</taxon>
        <taxon>Pentapetalae</taxon>
        <taxon>rosids</taxon>
        <taxon>fabids</taxon>
        <taxon>Fabales</taxon>
        <taxon>Fabaceae</taxon>
        <taxon>Papilionoideae</taxon>
        <taxon>50 kb inversion clade</taxon>
        <taxon>NPAAA clade</taxon>
        <taxon>indigoferoid/millettioid clade</taxon>
        <taxon>Phaseoleae</taxon>
        <taxon>Mucuna</taxon>
    </lineage>
</organism>
<dbReference type="PANTHER" id="PTHR48475">
    <property type="entry name" value="RIBONUCLEASE H"/>
    <property type="match status" value="1"/>
</dbReference>
<gene>
    <name evidence="1" type="ORF">CR513_02316</name>
</gene>
<comment type="caution">
    <text evidence="1">The sequence shown here is derived from an EMBL/GenBank/DDBJ whole genome shotgun (WGS) entry which is preliminary data.</text>
</comment>
<keyword evidence="2" id="KW-1185">Reference proteome</keyword>
<reference evidence="1" key="1">
    <citation type="submission" date="2018-05" db="EMBL/GenBank/DDBJ databases">
        <title>Draft genome of Mucuna pruriens seed.</title>
        <authorList>
            <person name="Nnadi N.E."/>
            <person name="Vos R."/>
            <person name="Hasami M.H."/>
            <person name="Devisetty U.K."/>
            <person name="Aguiy J.C."/>
        </authorList>
    </citation>
    <scope>NUCLEOTIDE SEQUENCE [LARGE SCALE GENOMIC DNA]</scope>
    <source>
        <strain evidence="1">JCA_2017</strain>
    </source>
</reference>
<sequence>MTIHVRQQPQMAYCQCLTRETIEPNAEPWYFDIKRYLKKGEYPEGAPENSKRTLRRLASGFLLSGATLYNQEVEKIMGEVHEGIFDTHVNGNALDRKILRAGYY</sequence>
<dbReference type="EMBL" id="QJKJ01000395">
    <property type="protein sequence ID" value="RDY12833.1"/>
    <property type="molecule type" value="Genomic_DNA"/>
</dbReference>
<dbReference type="AlphaFoldDB" id="A0A371ICS6"/>
<name>A0A371ICS6_MUCPR</name>
<protein>
    <submittedName>
        <fullName evidence="1">Uncharacterized protein</fullName>
    </submittedName>
</protein>
<accession>A0A371ICS6</accession>
<dbReference type="PANTHER" id="PTHR48475:SF1">
    <property type="entry name" value="RNASE H TYPE-1 DOMAIN-CONTAINING PROTEIN"/>
    <property type="match status" value="1"/>
</dbReference>
<evidence type="ECO:0000313" key="2">
    <source>
        <dbReference type="Proteomes" id="UP000257109"/>
    </source>
</evidence>
<proteinExistence type="predicted"/>
<dbReference type="Proteomes" id="UP000257109">
    <property type="component" value="Unassembled WGS sequence"/>
</dbReference>
<feature type="non-terminal residue" evidence="1">
    <location>
        <position position="1"/>
    </location>
</feature>
<dbReference type="OrthoDB" id="1741911at2759"/>